<proteinExistence type="predicted"/>
<feature type="coiled-coil region" evidence="1">
    <location>
        <begin position="1195"/>
        <end position="1222"/>
    </location>
</feature>
<dbReference type="PROSITE" id="PS51257">
    <property type="entry name" value="PROKAR_LIPOPROTEIN"/>
    <property type="match status" value="1"/>
</dbReference>
<gene>
    <name evidence="3" type="ORF">MEBOL_006742</name>
</gene>
<evidence type="ECO:0008006" key="5">
    <source>
        <dbReference type="Google" id="ProtNLM"/>
    </source>
</evidence>
<name>A0A250IQ09_9BACT</name>
<dbReference type="Proteomes" id="UP000217289">
    <property type="component" value="Chromosome"/>
</dbReference>
<evidence type="ECO:0000256" key="2">
    <source>
        <dbReference type="SAM" id="MobiDB-lite"/>
    </source>
</evidence>
<sequence length="1526" mass="166793">MRKNSIYSVCAYLLVLAGCGGPPPSEEDSPLPVATASQALDTCTLSSLDWNGGVGTPSTDAQKVCAGPIYYGTQCYEGKTDPLCERPDPAYIKKTCYSDCTVEEFVTVQRNVQITPTVTSARVCEPPVCEDNHCDKPVCSTQYTISYASKCQAAALHLRDEEVPDPAYRDRVGVNYTYPPTYTSDDYPMSTTRTCSITLTNVRKMNPYPSTDPKCAHTGVVCDDTDKPLYNYCRDVSFGNAPVEACGAPLRRTGFGASLQGARDEAAKEWKDLGYRSATVDFKTAPTCMTCEQETTVSGRFACLDKSLALGNLLTVGADRTQLQQQVVSRMKLLFELEGEQLSEAQRSTARGLYKDFPSHQLSCEAGVGFTALTTDSSCGDMVALNASLDVCSRLTGNYVPVESANESQAFCSGLLTAVANVPVTPACKGAEYRNAYSSIMYKLTQRQVTSINLDPVTGTLKASDVRRALRYIDNWYAQGRSRLSDEAEFRSQLTRLLADFWTTAYSKKVVYAQTLDSSSTEAQINAYLKDVGSKSLQVEREVLTQLFTDDSEGHLMKHEPMLLVMGDGFKGLQQRLTEIVPLHDFACRFKQCELPTDRSETSLLWALLGAVHDSTLLTQANTLRAPAKTLSAEATAWRGVFTLLANNHSALVMAMQDALEHMPTPGEPADWQRILVGGMSTMTPSSAAALSLIIQDAVDRTNSFEKTAYLTPGLRRTLNTGLTTAGRTLLIDALDANNAALASAISTYRTGRHSLITSLQTELNGEANNIRLLNQMRARALTVDQLSLDLQGLRYALDAQEVRFADFSSAFNALLESETLEGAVVQYQRSAVPLSITGADSEYSTYYIEGGVTHSLTGVQQYAMKDKVKGTGEPWKLTVHPGDLLNIQTTGAWTPTCSLAQAHTINTDTSYIRTQVKLNRSNNGVDELVTTGPEGFSVQWSGSDYVARANARVKQDGTYYDESESFQSCEGLRASVSVGSPPFPPTGVNISLEYSRSIQECESSSQGKQGSRTESTSTTNGTDTRSSATFSRGLRLSNTPFPSLPVGSLVLVEMPLGVTDLKQVKNLRVVQSGTDSFIPKGTGDSDVYLVVNDNNCNTVPTANALTVTINRLEPVAGRRSEQIKNAMLQTLEKLRAKELEVLKQGRLLPGDKATLRADAIIALGNISVEPIEFRQLFEAWLDKEISILEKKVEILTVERAMSQLALEMKGLQAEIANAEASSRLYRLSTTWALRDVDSRQLRDANDIANVAIGTMVNQFHPLLELRYPTVLKKMKDEPLYRNQLDAIIDSRLDDGVFAQVSNTSNAMGALVLAYKNLSSESLIKPGSLVVLRFKRPISTISSTWRSADDKLRAQAIWHAVDTGGQVSLNLTPWDLYTKPTGPAQLGCLEASAVIESMGVHFVWYHPSATQLNGENVRLDVEFDENQLFVTEQGPLSYALKNNAWRNQSARVTFHGAISQADETFAQYTLPTRVGEGLSPFTKFSIDFSSLTNAGINLEEADEVLMMFSLAPRSAVSSVKWPGVCN</sequence>
<dbReference type="RefSeq" id="WP_218920840.1">
    <property type="nucleotide sequence ID" value="NZ_CP022163.1"/>
</dbReference>
<feature type="region of interest" description="Disordered" evidence="2">
    <location>
        <begin position="1002"/>
        <end position="1035"/>
    </location>
</feature>
<keyword evidence="1" id="KW-0175">Coiled coil</keyword>
<evidence type="ECO:0000313" key="3">
    <source>
        <dbReference type="EMBL" id="ATB33251.1"/>
    </source>
</evidence>
<evidence type="ECO:0000313" key="4">
    <source>
        <dbReference type="Proteomes" id="UP000217289"/>
    </source>
</evidence>
<organism evidence="3 4">
    <name type="scientific">Melittangium boletus DSM 14713</name>
    <dbReference type="NCBI Taxonomy" id="1294270"/>
    <lineage>
        <taxon>Bacteria</taxon>
        <taxon>Pseudomonadati</taxon>
        <taxon>Myxococcota</taxon>
        <taxon>Myxococcia</taxon>
        <taxon>Myxococcales</taxon>
        <taxon>Cystobacterineae</taxon>
        <taxon>Archangiaceae</taxon>
        <taxon>Melittangium</taxon>
    </lineage>
</organism>
<dbReference type="KEGG" id="mbd:MEBOL_006742"/>
<evidence type="ECO:0000256" key="1">
    <source>
        <dbReference type="SAM" id="Coils"/>
    </source>
</evidence>
<keyword evidence="4" id="KW-1185">Reference proteome</keyword>
<accession>A0A250IQ09</accession>
<feature type="compositionally biased region" description="Low complexity" evidence="2">
    <location>
        <begin position="1011"/>
        <end position="1028"/>
    </location>
</feature>
<protein>
    <recommendedName>
        <fullName evidence="5">Lipoprotein</fullName>
    </recommendedName>
</protein>
<dbReference type="EMBL" id="CP022163">
    <property type="protein sequence ID" value="ATB33251.1"/>
    <property type="molecule type" value="Genomic_DNA"/>
</dbReference>
<reference evidence="3 4" key="1">
    <citation type="submission" date="2017-06" db="EMBL/GenBank/DDBJ databases">
        <authorList>
            <person name="Kim H.J."/>
            <person name="Triplett B.A."/>
        </authorList>
    </citation>
    <scope>NUCLEOTIDE SEQUENCE [LARGE SCALE GENOMIC DNA]</scope>
    <source>
        <strain evidence="3 4">DSM 14713</strain>
    </source>
</reference>